<evidence type="ECO:0000259" key="2">
    <source>
        <dbReference type="Pfam" id="PF13648"/>
    </source>
</evidence>
<dbReference type="Pfam" id="PF13648">
    <property type="entry name" value="Lipocalin_4"/>
    <property type="match status" value="1"/>
</dbReference>
<feature type="signal peptide" evidence="1">
    <location>
        <begin position="1"/>
        <end position="19"/>
    </location>
</feature>
<name>A0ABP6UVT8_9FLAO</name>
<evidence type="ECO:0000313" key="4">
    <source>
        <dbReference type="Proteomes" id="UP001500459"/>
    </source>
</evidence>
<protein>
    <recommendedName>
        <fullName evidence="2">Lipocalin-like domain-containing protein</fullName>
    </recommendedName>
</protein>
<sequence length="149" mass="16704">MKKLFLTCLVVFVSLLSFSCGDDDEESGADTLVGGEWKLVEFRIENEDQTSTLEACDLLETFVFREDGTFTNTFYSANDSSGACEIDETSLGTYVQNADVNNSGSYTLTYNDFDDTITVLLGRMDLVYSEEVEQQDGSVQIYGYIYEKQ</sequence>
<keyword evidence="1" id="KW-0732">Signal</keyword>
<dbReference type="PROSITE" id="PS51257">
    <property type="entry name" value="PROKAR_LIPOPROTEIN"/>
    <property type="match status" value="1"/>
</dbReference>
<feature type="domain" description="Lipocalin-like" evidence="2">
    <location>
        <begin position="35"/>
        <end position="112"/>
    </location>
</feature>
<evidence type="ECO:0000313" key="3">
    <source>
        <dbReference type="EMBL" id="GAA3523179.1"/>
    </source>
</evidence>
<accession>A0ABP6UVT8</accession>
<proteinExistence type="predicted"/>
<organism evidence="3 4">
    <name type="scientific">Aquimarina addita</name>
    <dbReference type="NCBI Taxonomy" id="870485"/>
    <lineage>
        <taxon>Bacteria</taxon>
        <taxon>Pseudomonadati</taxon>
        <taxon>Bacteroidota</taxon>
        <taxon>Flavobacteriia</taxon>
        <taxon>Flavobacteriales</taxon>
        <taxon>Flavobacteriaceae</taxon>
        <taxon>Aquimarina</taxon>
    </lineage>
</organism>
<feature type="chain" id="PRO_5046534199" description="Lipocalin-like domain-containing protein" evidence="1">
    <location>
        <begin position="20"/>
        <end position="149"/>
    </location>
</feature>
<gene>
    <name evidence="3" type="ORF">GCM10022393_42420</name>
</gene>
<evidence type="ECO:0000256" key="1">
    <source>
        <dbReference type="SAM" id="SignalP"/>
    </source>
</evidence>
<keyword evidence="4" id="KW-1185">Reference proteome</keyword>
<dbReference type="Proteomes" id="UP001500459">
    <property type="component" value="Unassembled WGS sequence"/>
</dbReference>
<reference evidence="4" key="1">
    <citation type="journal article" date="2019" name="Int. J. Syst. Evol. Microbiol.">
        <title>The Global Catalogue of Microorganisms (GCM) 10K type strain sequencing project: providing services to taxonomists for standard genome sequencing and annotation.</title>
        <authorList>
            <consortium name="The Broad Institute Genomics Platform"/>
            <consortium name="The Broad Institute Genome Sequencing Center for Infectious Disease"/>
            <person name="Wu L."/>
            <person name="Ma J."/>
        </authorList>
    </citation>
    <scope>NUCLEOTIDE SEQUENCE [LARGE SCALE GENOMIC DNA]</scope>
    <source>
        <strain evidence="4">JCM 17106</strain>
    </source>
</reference>
<dbReference type="RefSeq" id="WP_344930914.1">
    <property type="nucleotide sequence ID" value="NZ_BAABCW010000034.1"/>
</dbReference>
<comment type="caution">
    <text evidence="3">The sequence shown here is derived from an EMBL/GenBank/DDBJ whole genome shotgun (WGS) entry which is preliminary data.</text>
</comment>
<dbReference type="InterPro" id="IPR024311">
    <property type="entry name" value="Lipocalin-like"/>
</dbReference>
<dbReference type="EMBL" id="BAABCW010000034">
    <property type="protein sequence ID" value="GAA3523179.1"/>
    <property type="molecule type" value="Genomic_DNA"/>
</dbReference>